<accession>A0ABS2N6Q5</accession>
<organism evidence="1 2">
    <name type="scientific">Aquibacillus albus</name>
    <dbReference type="NCBI Taxonomy" id="1168171"/>
    <lineage>
        <taxon>Bacteria</taxon>
        <taxon>Bacillati</taxon>
        <taxon>Bacillota</taxon>
        <taxon>Bacilli</taxon>
        <taxon>Bacillales</taxon>
        <taxon>Bacillaceae</taxon>
        <taxon>Aquibacillus</taxon>
    </lineage>
</organism>
<evidence type="ECO:0000313" key="2">
    <source>
        <dbReference type="Proteomes" id="UP001296943"/>
    </source>
</evidence>
<name>A0ABS2N6Q5_9BACI</name>
<proteinExistence type="predicted"/>
<protein>
    <recommendedName>
        <fullName evidence="3">DUF3885 domain-containing protein</fullName>
    </recommendedName>
</protein>
<dbReference type="EMBL" id="JAFBDR010000037">
    <property type="protein sequence ID" value="MBM7573570.1"/>
    <property type="molecule type" value="Genomic_DNA"/>
</dbReference>
<evidence type="ECO:0008006" key="3">
    <source>
        <dbReference type="Google" id="ProtNLM"/>
    </source>
</evidence>
<gene>
    <name evidence="1" type="ORF">JOC48_004134</name>
</gene>
<evidence type="ECO:0000313" key="1">
    <source>
        <dbReference type="EMBL" id="MBM7573570.1"/>
    </source>
</evidence>
<reference evidence="1 2" key="1">
    <citation type="submission" date="2021-01" db="EMBL/GenBank/DDBJ databases">
        <title>Genomic Encyclopedia of Type Strains, Phase IV (KMG-IV): sequencing the most valuable type-strain genomes for metagenomic binning, comparative biology and taxonomic classification.</title>
        <authorList>
            <person name="Goeker M."/>
        </authorList>
    </citation>
    <scope>NUCLEOTIDE SEQUENCE [LARGE SCALE GENOMIC DNA]</scope>
    <source>
        <strain evidence="1 2">DSM 23711</strain>
    </source>
</reference>
<keyword evidence="2" id="KW-1185">Reference proteome</keyword>
<dbReference type="RefSeq" id="WP_204502207.1">
    <property type="nucleotide sequence ID" value="NZ_JAFBDR010000037.1"/>
</dbReference>
<dbReference type="Proteomes" id="UP001296943">
    <property type="component" value="Unassembled WGS sequence"/>
</dbReference>
<comment type="caution">
    <text evidence="1">The sequence shown here is derived from an EMBL/GenBank/DDBJ whole genome shotgun (WGS) entry which is preliminary data.</text>
</comment>
<sequence>MPITYENFRGETYFLHSKKTKKGNTTYFFSKKSEGAADINDIPEGYEIYEEPNGKVYLRKKLKKLIRDDEIRIIKAGMEQHCEIKDFKIDMKKDIVYIYTVMDSFANLESTFMPFNVAALDKYKSYQTELRFILVDKDERFFEVERTSYLGTEEEWMFLDGSDDLEGLVKEYVQHLGKESFFDLM</sequence>